<name>A0A9X1TC59_9BACT</name>
<proteinExistence type="predicted"/>
<dbReference type="EMBL" id="JAJTTC010000001">
    <property type="protein sequence ID" value="MCF0060551.1"/>
    <property type="molecule type" value="Genomic_DNA"/>
</dbReference>
<dbReference type="AlphaFoldDB" id="A0A9X1TC59"/>
<dbReference type="GO" id="GO:0016788">
    <property type="term" value="F:hydrolase activity, acting on ester bonds"/>
    <property type="evidence" value="ECO:0007669"/>
    <property type="project" value="UniProtKB-ARBA"/>
</dbReference>
<dbReference type="SUPFAM" id="SSF52266">
    <property type="entry name" value="SGNH hydrolase"/>
    <property type="match status" value="1"/>
</dbReference>
<evidence type="ECO:0000313" key="2">
    <source>
        <dbReference type="Proteomes" id="UP001139000"/>
    </source>
</evidence>
<reference evidence="1" key="1">
    <citation type="submission" date="2021-12" db="EMBL/GenBank/DDBJ databases">
        <title>Novel species in genus Dyadobacter.</title>
        <authorList>
            <person name="Ma C."/>
        </authorList>
    </citation>
    <scope>NUCLEOTIDE SEQUENCE</scope>
    <source>
        <strain evidence="1">LJ419</strain>
    </source>
</reference>
<dbReference type="RefSeq" id="WP_234653381.1">
    <property type="nucleotide sequence ID" value="NZ_CP094997.1"/>
</dbReference>
<protein>
    <recommendedName>
        <fullName evidence="3">SGNH/GDSL hydrolase family protein</fullName>
    </recommendedName>
</protein>
<organism evidence="1 2">
    <name type="scientific">Dyadobacter chenwenxiniae</name>
    <dbReference type="NCBI Taxonomy" id="2906456"/>
    <lineage>
        <taxon>Bacteria</taxon>
        <taxon>Pseudomonadati</taxon>
        <taxon>Bacteroidota</taxon>
        <taxon>Cytophagia</taxon>
        <taxon>Cytophagales</taxon>
        <taxon>Spirosomataceae</taxon>
        <taxon>Dyadobacter</taxon>
    </lineage>
</organism>
<comment type="caution">
    <text evidence="1">The sequence shown here is derived from an EMBL/GenBank/DDBJ whole genome shotgun (WGS) entry which is preliminary data.</text>
</comment>
<dbReference type="Proteomes" id="UP001139000">
    <property type="component" value="Unassembled WGS sequence"/>
</dbReference>
<evidence type="ECO:0008006" key="3">
    <source>
        <dbReference type="Google" id="ProtNLM"/>
    </source>
</evidence>
<dbReference type="Gene3D" id="3.40.50.1110">
    <property type="entry name" value="SGNH hydrolase"/>
    <property type="match status" value="1"/>
</dbReference>
<accession>A0A9X1TC59</accession>
<gene>
    <name evidence="1" type="ORF">LXM26_03540</name>
</gene>
<keyword evidence="2" id="KW-1185">Reference proteome</keyword>
<dbReference type="InterPro" id="IPR036514">
    <property type="entry name" value="SGNH_hydro_sf"/>
</dbReference>
<sequence length="345" mass="40431">MLSRKFYLSITLLGLLFVFSELVFRIALVFFGYPFFQPAKYLESKYYPYIQPMQQAAVERRDDTRNILILGGSVVNTHWSRLEMRLDTLFQKAYPDIRKFNFFNVAMPGHNSRDNMVKYRLLKDQHYDLVIYYEAINENRANNVPTEMFYPDYSHIKWYDEINLLLLHPELNITVIPYAVHLLYKSVIDRLRHRNFVSNEQVDPTYAVYGKDIKTAKSYYHNISDIARLASEKHDPLLLVKYTTFFPTGAKLTGEATDKQYFTPCYMVSPVTTWGKPENVLKGVRTHNQVLERVHREQKTYFFDISAVMPKDSATFCDVCHLSEPGAQRFAKELSKYVVSSGILR</sequence>
<evidence type="ECO:0000313" key="1">
    <source>
        <dbReference type="EMBL" id="MCF0060551.1"/>
    </source>
</evidence>